<keyword evidence="1" id="KW-1133">Transmembrane helix</keyword>
<protein>
    <submittedName>
        <fullName evidence="2">Uncharacterized protein</fullName>
    </submittedName>
</protein>
<keyword evidence="3" id="KW-1185">Reference proteome</keyword>
<dbReference type="RefSeq" id="WP_193501198.1">
    <property type="nucleotide sequence ID" value="NZ_JADCKC010000002.1"/>
</dbReference>
<gene>
    <name evidence="2" type="ORF">INF35_07785</name>
</gene>
<accession>A0ABR9R3G2</accession>
<dbReference type="Proteomes" id="UP000768567">
    <property type="component" value="Unassembled WGS sequence"/>
</dbReference>
<reference evidence="2 3" key="1">
    <citation type="submission" date="2020-10" db="EMBL/GenBank/DDBJ databases">
        <title>ChiBAC.</title>
        <authorList>
            <person name="Zenner C."/>
            <person name="Hitch T.C.A."/>
            <person name="Clavel T."/>
        </authorList>
    </citation>
    <scope>NUCLEOTIDE SEQUENCE [LARGE SCALE GENOMIC DNA]</scope>
    <source>
        <strain evidence="2 3">DSM 109015</strain>
    </source>
</reference>
<comment type="caution">
    <text evidence="2">The sequence shown here is derived from an EMBL/GenBank/DDBJ whole genome shotgun (WGS) entry which is preliminary data.</text>
</comment>
<keyword evidence="1" id="KW-0472">Membrane</keyword>
<proteinExistence type="predicted"/>
<evidence type="ECO:0000313" key="2">
    <source>
        <dbReference type="EMBL" id="MBE5037682.1"/>
    </source>
</evidence>
<dbReference type="EMBL" id="JADCKC010000002">
    <property type="protein sequence ID" value="MBE5037682.1"/>
    <property type="molecule type" value="Genomic_DNA"/>
</dbReference>
<feature type="transmembrane region" description="Helical" evidence="1">
    <location>
        <begin position="25"/>
        <end position="47"/>
    </location>
</feature>
<sequence length="215" mass="25260">MPDNLLTLIDTAINYLNANMPTNNFWGALFDSTIFSTFVGAAISLVITRCTTHWAEKQTEKKQKIEEYEKKLKDFYNPLYFLIVKNTKLYEIFKVDKKYKNKRTLLILLDQKDVLSDADKSILEEIIANNHEILQLINQNAGYIEDDMMDDFVELARHYVLLEKAFQNKLPNLPEYREHTYPRDINTKIKNKVKALRSEIMDTSPKEKKETNESK</sequence>
<evidence type="ECO:0000313" key="3">
    <source>
        <dbReference type="Proteomes" id="UP000768567"/>
    </source>
</evidence>
<keyword evidence="1" id="KW-0812">Transmembrane</keyword>
<name>A0ABR9R3G2_9FIRM</name>
<evidence type="ECO:0000256" key="1">
    <source>
        <dbReference type="SAM" id="Phobius"/>
    </source>
</evidence>
<organism evidence="2 3">
    <name type="scientific">Gemmiger gallinarum</name>
    <dbReference type="NCBI Taxonomy" id="2779354"/>
    <lineage>
        <taxon>Bacteria</taxon>
        <taxon>Bacillati</taxon>
        <taxon>Bacillota</taxon>
        <taxon>Clostridia</taxon>
        <taxon>Eubacteriales</taxon>
        <taxon>Gemmiger</taxon>
    </lineage>
</organism>